<proteinExistence type="predicted"/>
<keyword evidence="2" id="KW-1185">Reference proteome</keyword>
<dbReference type="EMBL" id="BDGG01000008">
    <property type="protein sequence ID" value="GAV02180.1"/>
    <property type="molecule type" value="Genomic_DNA"/>
</dbReference>
<evidence type="ECO:0000313" key="1">
    <source>
        <dbReference type="EMBL" id="GAV02180.1"/>
    </source>
</evidence>
<sequence length="123" mass="14984">MYSLQFLIDFSFFEFRVSGLWTLDKHTVSSAPRCRSSSVSLRHLDQVRRTEDPGDFAYVWRWKNRLHGERRKELYSLFDRRPFLRQPSWRYPIQSWSYMRTSSIDTLTRQVLSNPRALYGRWV</sequence>
<protein>
    <submittedName>
        <fullName evidence="1">Uncharacterized protein</fullName>
    </submittedName>
</protein>
<comment type="caution">
    <text evidence="1">The sequence shown here is derived from an EMBL/GenBank/DDBJ whole genome shotgun (WGS) entry which is preliminary data.</text>
</comment>
<accession>A0A1D1VKN9</accession>
<dbReference type="AlphaFoldDB" id="A0A1D1VKN9"/>
<organism evidence="1 2">
    <name type="scientific">Ramazzottius varieornatus</name>
    <name type="common">Water bear</name>
    <name type="synonym">Tardigrade</name>
    <dbReference type="NCBI Taxonomy" id="947166"/>
    <lineage>
        <taxon>Eukaryota</taxon>
        <taxon>Metazoa</taxon>
        <taxon>Ecdysozoa</taxon>
        <taxon>Tardigrada</taxon>
        <taxon>Eutardigrada</taxon>
        <taxon>Parachela</taxon>
        <taxon>Hypsibioidea</taxon>
        <taxon>Ramazzottiidae</taxon>
        <taxon>Ramazzottius</taxon>
    </lineage>
</organism>
<dbReference type="Proteomes" id="UP000186922">
    <property type="component" value="Unassembled WGS sequence"/>
</dbReference>
<gene>
    <name evidence="1" type="primary">RvY_12777-1</name>
    <name evidence="1" type="synonym">RvY_12777.1</name>
    <name evidence="1" type="ORF">RvY_12777</name>
</gene>
<evidence type="ECO:0000313" key="2">
    <source>
        <dbReference type="Proteomes" id="UP000186922"/>
    </source>
</evidence>
<reference evidence="1 2" key="1">
    <citation type="journal article" date="2016" name="Nat. Commun.">
        <title>Extremotolerant tardigrade genome and improved radiotolerance of human cultured cells by tardigrade-unique protein.</title>
        <authorList>
            <person name="Hashimoto T."/>
            <person name="Horikawa D.D."/>
            <person name="Saito Y."/>
            <person name="Kuwahara H."/>
            <person name="Kozuka-Hata H."/>
            <person name="Shin-I T."/>
            <person name="Minakuchi Y."/>
            <person name="Ohishi K."/>
            <person name="Motoyama A."/>
            <person name="Aizu T."/>
            <person name="Enomoto A."/>
            <person name="Kondo K."/>
            <person name="Tanaka S."/>
            <person name="Hara Y."/>
            <person name="Koshikawa S."/>
            <person name="Sagara H."/>
            <person name="Miura T."/>
            <person name="Yokobori S."/>
            <person name="Miyagawa K."/>
            <person name="Suzuki Y."/>
            <person name="Kubo T."/>
            <person name="Oyama M."/>
            <person name="Kohara Y."/>
            <person name="Fujiyama A."/>
            <person name="Arakawa K."/>
            <person name="Katayama T."/>
            <person name="Toyoda A."/>
            <person name="Kunieda T."/>
        </authorList>
    </citation>
    <scope>NUCLEOTIDE SEQUENCE [LARGE SCALE GENOMIC DNA]</scope>
    <source>
        <strain evidence="1 2">YOKOZUNA-1</strain>
    </source>
</reference>
<name>A0A1D1VKN9_RAMVA</name>